<keyword evidence="1" id="KW-0732">Signal</keyword>
<evidence type="ECO:0000256" key="1">
    <source>
        <dbReference type="SAM" id="SignalP"/>
    </source>
</evidence>
<dbReference type="InterPro" id="IPR001279">
    <property type="entry name" value="Metallo-B-lactamas"/>
</dbReference>
<name>A0AAD6C6U7_9EURO</name>
<dbReference type="InterPro" id="IPR036866">
    <property type="entry name" value="RibonucZ/Hydroxyglut_hydro"/>
</dbReference>
<dbReference type="GeneID" id="81598225"/>
<evidence type="ECO:0000313" key="3">
    <source>
        <dbReference type="EMBL" id="KAJ5453644.1"/>
    </source>
</evidence>
<dbReference type="SMART" id="SM00849">
    <property type="entry name" value="Lactamase_B"/>
    <property type="match status" value="1"/>
</dbReference>
<dbReference type="PANTHER" id="PTHR42951">
    <property type="entry name" value="METALLO-BETA-LACTAMASE DOMAIN-CONTAINING"/>
    <property type="match status" value="1"/>
</dbReference>
<dbReference type="RefSeq" id="XP_056766600.1">
    <property type="nucleotide sequence ID" value="XM_056907982.1"/>
</dbReference>
<comment type="caution">
    <text evidence="3">The sequence shown here is derived from an EMBL/GenBank/DDBJ whole genome shotgun (WGS) entry which is preliminary data.</text>
</comment>
<feature type="signal peptide" evidence="1">
    <location>
        <begin position="1"/>
        <end position="20"/>
    </location>
</feature>
<dbReference type="Pfam" id="PF00753">
    <property type="entry name" value="Lactamase_B"/>
    <property type="match status" value="1"/>
</dbReference>
<feature type="chain" id="PRO_5042087880" description="Metallo-beta-lactamase domain-containing protein" evidence="1">
    <location>
        <begin position="21"/>
        <end position="351"/>
    </location>
</feature>
<dbReference type="AlphaFoldDB" id="A0AAD6C6U7"/>
<keyword evidence="4" id="KW-1185">Reference proteome</keyword>
<sequence>MIFSILTALLLLGYCALLTASYCIEELGLSTNFAPLSDGAAGVPLNADGYAIVPFGGGAYMVTEGIYQSLILVSTEGVILVDSPPTIGHKLQWAIGNITDLPVKYFIYSHEHADHTGGAFLFMSHPDVITVAHENTAYVLSYRKDPNRPVPQITFWDDYTVRLGNQTLQLSWKGPSHTPGNIFIYASAQRVLMLVDTVFPGWVPFNDFAESSFIPGWFEAHDYLLEYDFDHYLGGHLGHPGTRQDVQLQRDYIHDVYNNCVAAINASATNNTVVGEQNLAAKVFANNPGNFWAMFRVYTDSVSDLCYNMTSKKWLGRLSGQDVYGFSHATTMVESLRIDWDILGPFAVAPN</sequence>
<proteinExistence type="predicted"/>
<organism evidence="3 4">
    <name type="scientific">Penicillium daleae</name>
    <dbReference type="NCBI Taxonomy" id="63821"/>
    <lineage>
        <taxon>Eukaryota</taxon>
        <taxon>Fungi</taxon>
        <taxon>Dikarya</taxon>
        <taxon>Ascomycota</taxon>
        <taxon>Pezizomycotina</taxon>
        <taxon>Eurotiomycetes</taxon>
        <taxon>Eurotiomycetidae</taxon>
        <taxon>Eurotiales</taxon>
        <taxon>Aspergillaceae</taxon>
        <taxon>Penicillium</taxon>
    </lineage>
</organism>
<reference evidence="3" key="2">
    <citation type="journal article" date="2023" name="IMA Fungus">
        <title>Comparative genomic study of the Penicillium genus elucidates a diverse pangenome and 15 lateral gene transfer events.</title>
        <authorList>
            <person name="Petersen C."/>
            <person name="Sorensen T."/>
            <person name="Nielsen M.R."/>
            <person name="Sondergaard T.E."/>
            <person name="Sorensen J.L."/>
            <person name="Fitzpatrick D.A."/>
            <person name="Frisvad J.C."/>
            <person name="Nielsen K.L."/>
        </authorList>
    </citation>
    <scope>NUCLEOTIDE SEQUENCE</scope>
    <source>
        <strain evidence="3">IBT 16125</strain>
    </source>
</reference>
<evidence type="ECO:0000259" key="2">
    <source>
        <dbReference type="SMART" id="SM00849"/>
    </source>
</evidence>
<gene>
    <name evidence="3" type="ORF">N7458_004600</name>
</gene>
<dbReference type="SUPFAM" id="SSF56281">
    <property type="entry name" value="Metallo-hydrolase/oxidoreductase"/>
    <property type="match status" value="1"/>
</dbReference>
<dbReference type="InterPro" id="IPR050855">
    <property type="entry name" value="NDM-1-like"/>
</dbReference>
<dbReference type="CDD" id="cd16276">
    <property type="entry name" value="metallo-hydrolase-like_MBL-fold"/>
    <property type="match status" value="1"/>
</dbReference>
<accession>A0AAD6C6U7</accession>
<dbReference type="PANTHER" id="PTHR42951:SF4">
    <property type="entry name" value="ACYL-COENZYME A THIOESTERASE MBLAC2"/>
    <property type="match status" value="1"/>
</dbReference>
<evidence type="ECO:0000313" key="4">
    <source>
        <dbReference type="Proteomes" id="UP001213681"/>
    </source>
</evidence>
<dbReference type="Gene3D" id="3.60.15.10">
    <property type="entry name" value="Ribonuclease Z/Hydroxyacylglutathione hydrolase-like"/>
    <property type="match status" value="1"/>
</dbReference>
<dbReference type="EMBL" id="JAPVEA010000005">
    <property type="protein sequence ID" value="KAJ5453644.1"/>
    <property type="molecule type" value="Genomic_DNA"/>
</dbReference>
<feature type="domain" description="Metallo-beta-lactamase" evidence="2">
    <location>
        <begin position="67"/>
        <end position="236"/>
    </location>
</feature>
<protein>
    <recommendedName>
        <fullName evidence="2">Metallo-beta-lactamase domain-containing protein</fullName>
    </recommendedName>
</protein>
<dbReference type="Proteomes" id="UP001213681">
    <property type="component" value="Unassembled WGS sequence"/>
</dbReference>
<reference evidence="3" key="1">
    <citation type="submission" date="2022-12" db="EMBL/GenBank/DDBJ databases">
        <authorList>
            <person name="Petersen C."/>
        </authorList>
    </citation>
    <scope>NUCLEOTIDE SEQUENCE</scope>
    <source>
        <strain evidence="3">IBT 16125</strain>
    </source>
</reference>